<organism evidence="3">
    <name type="scientific">Methanofollis liminatans</name>
    <dbReference type="NCBI Taxonomy" id="2201"/>
    <lineage>
        <taxon>Archaea</taxon>
        <taxon>Methanobacteriati</taxon>
        <taxon>Methanobacteriota</taxon>
        <taxon>Stenosarchaea group</taxon>
        <taxon>Methanomicrobia</taxon>
        <taxon>Methanomicrobiales</taxon>
        <taxon>Methanomicrobiaceae</taxon>
        <taxon>Methanofollis</taxon>
    </lineage>
</organism>
<keyword evidence="1" id="KW-0472">Membrane</keyword>
<dbReference type="InterPro" id="IPR020846">
    <property type="entry name" value="MFS_dom"/>
</dbReference>
<dbReference type="AlphaFoldDB" id="A0A831M2W3"/>
<protein>
    <recommendedName>
        <fullName evidence="2">Major facilitator superfamily (MFS) profile domain-containing protein</fullName>
    </recommendedName>
</protein>
<feature type="domain" description="Major facilitator superfamily (MFS) profile" evidence="2">
    <location>
        <begin position="1"/>
        <end position="103"/>
    </location>
</feature>
<gene>
    <name evidence="3" type="ORF">ENN52_07075</name>
</gene>
<name>A0A831M2W3_9EURY</name>
<reference evidence="3" key="1">
    <citation type="journal article" date="2020" name="mSystems">
        <title>Genome- and Community-Level Interaction Insights into Carbon Utilization and Element Cycling Functions of Hydrothermarchaeota in Hydrothermal Sediment.</title>
        <authorList>
            <person name="Zhou Z."/>
            <person name="Liu Y."/>
            <person name="Xu W."/>
            <person name="Pan J."/>
            <person name="Luo Z.H."/>
            <person name="Li M."/>
        </authorList>
    </citation>
    <scope>NUCLEOTIDE SEQUENCE</scope>
    <source>
        <strain evidence="3">SpSt-1183</strain>
    </source>
</reference>
<dbReference type="GO" id="GO:0022857">
    <property type="term" value="F:transmembrane transporter activity"/>
    <property type="evidence" value="ECO:0007669"/>
    <property type="project" value="InterPro"/>
</dbReference>
<evidence type="ECO:0000256" key="1">
    <source>
        <dbReference type="SAM" id="Phobius"/>
    </source>
</evidence>
<dbReference type="PROSITE" id="PS50850">
    <property type="entry name" value="MFS"/>
    <property type="match status" value="1"/>
</dbReference>
<comment type="caution">
    <text evidence="3">The sequence shown here is derived from an EMBL/GenBank/DDBJ whole genome shotgun (WGS) entry which is preliminary data.</text>
</comment>
<accession>A0A831M2W3</accession>
<dbReference type="SUPFAM" id="SSF103473">
    <property type="entry name" value="MFS general substrate transporter"/>
    <property type="match status" value="1"/>
</dbReference>
<feature type="transmembrane region" description="Helical" evidence="1">
    <location>
        <begin position="51"/>
        <end position="70"/>
    </location>
</feature>
<keyword evidence="1" id="KW-1133">Transmembrane helix</keyword>
<feature type="transmembrane region" description="Helical" evidence="1">
    <location>
        <begin position="76"/>
        <end position="96"/>
    </location>
</feature>
<dbReference type="Gene3D" id="1.20.1250.20">
    <property type="entry name" value="MFS general substrate transporter like domains"/>
    <property type="match status" value="1"/>
</dbReference>
<dbReference type="InterPro" id="IPR036259">
    <property type="entry name" value="MFS_trans_sf"/>
</dbReference>
<evidence type="ECO:0000259" key="2">
    <source>
        <dbReference type="PROSITE" id="PS50850"/>
    </source>
</evidence>
<evidence type="ECO:0000313" key="3">
    <source>
        <dbReference type="EMBL" id="HDS63863.1"/>
    </source>
</evidence>
<proteinExistence type="predicted"/>
<dbReference type="Proteomes" id="UP000885648">
    <property type="component" value="Unassembled WGS sequence"/>
</dbReference>
<dbReference type="EMBL" id="DSBY01000287">
    <property type="protein sequence ID" value="HDS63863.1"/>
    <property type="molecule type" value="Genomic_DNA"/>
</dbReference>
<sequence>MIAGVLFNAGMSVTLTGNTIIVIRAADAADTGAWTAVYHTSQNIGGMTGPVIAGAFLTSFAVNVSGWTAAMPSTEAFHLVFAAISVLSLATLLLSLRVRDSEI</sequence>
<keyword evidence="1" id="KW-0812">Transmembrane</keyword>